<dbReference type="AlphaFoldDB" id="A0A7D9IRQ5"/>
<protein>
    <submittedName>
        <fullName evidence="1">Uncharacterized protein</fullName>
    </submittedName>
</protein>
<sequence length="697" mass="80884">SEPDFYTTHLAFYLDGVSFIHKNDPRKAAIQPKSRVWRKRGEGLSFTAKGSKSLAGGWRLHIIVAIASQKGVILRKDYDKMDGVFFAKFIRENFNLCFGKVGPKAYGKRSGPPFVLDDFLHIVCHFSLHIARFVLEISLMLTNTTLFSLSKAFHDCSGEVRSTSEVLRLFFPISFSTHYDQNYFRLHSLSFTILEKNTQTSKWKRRLKFKCLNIIANTHPPTPETMLMRWECLRPSCPRLLPYCPTRKTRRGRLPIITGCAMSDTREKRFQAWLLPSRAPAPHELVVRKMLTEALKIVLLFIIKNHLYTFDNEIRLQSKGGPIGLELTGVLAQLCMVWWDRELGDRLARIGLKLWTYKCYMDNINNIMTPPKLGVRFDGPVMGQDHMNCIYVINYGNMDTDERTMRLFQSVANSIHPSIEVEIDCPSQHHDGKLLILDLKVWIEKRNRDGSQSESRVLHEYYSKEISSAYVINARLALSWRSKRTILTQEVLMILLNCSVDLPWQVFVKHMNHCSIYVKTVYNVSQKVRSERRRTSAYQHWIEEDKTDNFARLIAEARILHVFNIVEILEASLNVTQKNMPIHPMTIPSVSNLGRQEDVSLNKREALIYKVRAVIKYLRKKFIRNLRIVDKSLAWYGYEDMHVIGIKLSKLKNRKFRTGFIHEIFAVMNEVSDDESVGLEDDIFKMVTEDAKHETDV</sequence>
<evidence type="ECO:0000313" key="1">
    <source>
        <dbReference type="EMBL" id="CAB4014237.1"/>
    </source>
</evidence>
<keyword evidence="2" id="KW-1185">Reference proteome</keyword>
<reference evidence="1" key="1">
    <citation type="submission" date="2020-04" db="EMBL/GenBank/DDBJ databases">
        <authorList>
            <person name="Alioto T."/>
            <person name="Alioto T."/>
            <person name="Gomez Garrido J."/>
        </authorList>
    </citation>
    <scope>NUCLEOTIDE SEQUENCE</scope>
    <source>
        <strain evidence="1">A484AB</strain>
    </source>
</reference>
<dbReference type="EMBL" id="CACRXK020008212">
    <property type="protein sequence ID" value="CAB4014237.1"/>
    <property type="molecule type" value="Genomic_DNA"/>
</dbReference>
<accession>A0A7D9IRQ5</accession>
<proteinExistence type="predicted"/>
<feature type="non-terminal residue" evidence="1">
    <location>
        <position position="1"/>
    </location>
</feature>
<dbReference type="OrthoDB" id="6782675at2759"/>
<organism evidence="1 2">
    <name type="scientific">Paramuricea clavata</name>
    <name type="common">Red gorgonian</name>
    <name type="synonym">Violescent sea-whip</name>
    <dbReference type="NCBI Taxonomy" id="317549"/>
    <lineage>
        <taxon>Eukaryota</taxon>
        <taxon>Metazoa</taxon>
        <taxon>Cnidaria</taxon>
        <taxon>Anthozoa</taxon>
        <taxon>Octocorallia</taxon>
        <taxon>Malacalcyonacea</taxon>
        <taxon>Plexauridae</taxon>
        <taxon>Paramuricea</taxon>
    </lineage>
</organism>
<comment type="caution">
    <text evidence="1">The sequence shown here is derived from an EMBL/GenBank/DDBJ whole genome shotgun (WGS) entry which is preliminary data.</text>
</comment>
<gene>
    <name evidence="1" type="ORF">PACLA_8A033843</name>
</gene>
<evidence type="ECO:0000313" key="2">
    <source>
        <dbReference type="Proteomes" id="UP001152795"/>
    </source>
</evidence>
<dbReference type="Proteomes" id="UP001152795">
    <property type="component" value="Unassembled WGS sequence"/>
</dbReference>
<name>A0A7D9IRQ5_PARCT</name>